<feature type="compositionally biased region" description="Polar residues" evidence="1">
    <location>
        <begin position="129"/>
        <end position="141"/>
    </location>
</feature>
<gene>
    <name evidence="2" type="ORF">TCDM_05046</name>
</gene>
<dbReference type="AlphaFoldDB" id="V5BNZ9"/>
<dbReference type="EMBL" id="AYLP01000047">
    <property type="protein sequence ID" value="ESS66298.1"/>
    <property type="molecule type" value="Genomic_DNA"/>
</dbReference>
<feature type="region of interest" description="Disordered" evidence="1">
    <location>
        <begin position="234"/>
        <end position="357"/>
    </location>
</feature>
<sequence>MRVYFFDLFLHFCYFFPSFFKFIYALLQCALSFTCRERERGGGGEMNSFFFRKKQKKGDATTTTSSLVTGVERGYTETPLTVGSRRSSRQLTPPGVATPVPSFSAIQSAPMKTSSPSLLPTFSPPPRGFQNSMTQSQQAASIHQPGMPPSQSMNTSPSQELVHSFALSGRESVSSYSLQHHGQKVLLPPGAKLMSGPPPSGVKIMMKGSPLPPGAKLIKGPPPPGMMKKQMMPGVPHGKMQAPPPANSTTSGTKNLLVTAPPGNLPPKMSVPFAPPLNPNKAAKLSQVLPPTPSGSPRRDSRSSSQEKKPLSAPKVSDPKPKPPAFSSCKTKGSDIDEAQLRPDAPRNASDSESEIQFVVEEDSYHVGTPVLQESPERITVAPSKGSSMRFNEEPKALVYPAITQDDDSARARGSTLHQCSQASLHSSRSPSHVMPLEETKEFENGVGGHEKNKLVTSASHHASSVSSLVAEKNVTTPEKQRTGRGVTECERSSEFSPAALELTLTQKTEKDVRALMLSPISEEAKDMPVSEGRLSPSVRKRIVEQFFSVLSPQQFYGKVTKLHRIRLMKKDPERAPGLRAYKNISVVTKGVLPNQYFYPQLRLLESDGSRARCDESPEYLDTPIVLYEAAPGNMLFAETELEAKHIFEINSSATSCFVLDKSAIIFRDPLKFVLPIAMLTVRWIPYSVAQSEPQCPVHHKELQLFDVFSKELLCALCVSKKASHVEDLIVIPEVLGGDSRRQILERLSQQVHERQQSAADWVNQHQRIVSFAKQKKDAVNQQFDLLLAAINAKRNEFLEQCDAAFGYSLSNVAREILTEDERVRLLKAAVDHLRTEIKKPLYSMQIATVANALHFSDEFPKPISMESLKLSAVAKELTPNLEGAMAEVQSLSPMAPRNALRRPHSPFGVTGMGWREFEPEQQQQQQQDWEDQTQVVKRNTELESRPSSGIPRPRPSLYGNHGLKENANGFHRIPKESPRRRSIPILHRNEGMDFGLEESPGAVRRRHQIQWVAIPGCRGTCVLDVPIHELIANGDGKKNIWTKPKCLQWALRVEDPGEWVGIGVGVGGGLKSWSANRTPDLSHLWVVTCGDTRYIFILRVTVHPSVKHAKLSIHDGKGKRIDDGRIPQWNATRSCYPQVTFGGRIGEVYLMDGPRFVSN</sequence>
<evidence type="ECO:0000256" key="1">
    <source>
        <dbReference type="SAM" id="MobiDB-lite"/>
    </source>
</evidence>
<evidence type="ECO:0000313" key="2">
    <source>
        <dbReference type="EMBL" id="ESS66298.1"/>
    </source>
</evidence>
<dbReference type="Proteomes" id="UP000017861">
    <property type="component" value="Unassembled WGS sequence"/>
</dbReference>
<dbReference type="OrthoDB" id="250704at2759"/>
<protein>
    <submittedName>
        <fullName evidence="2">Uncharacterized protein</fullName>
    </submittedName>
</protein>
<feature type="compositionally biased region" description="Polar residues" evidence="1">
    <location>
        <begin position="78"/>
        <end position="91"/>
    </location>
</feature>
<feature type="region of interest" description="Disordered" evidence="1">
    <location>
        <begin position="940"/>
        <end position="976"/>
    </location>
</feature>
<accession>V5BNZ9</accession>
<feature type="region of interest" description="Disordered" evidence="1">
    <location>
        <begin position="78"/>
        <end position="97"/>
    </location>
</feature>
<feature type="compositionally biased region" description="Polar residues" evidence="1">
    <location>
        <begin position="247"/>
        <end position="256"/>
    </location>
</feature>
<feature type="region of interest" description="Disordered" evidence="1">
    <location>
        <begin position="466"/>
        <end position="493"/>
    </location>
</feature>
<feature type="region of interest" description="Disordered" evidence="1">
    <location>
        <begin position="112"/>
        <end position="157"/>
    </location>
</feature>
<name>V5BNZ9_TRYCR</name>
<evidence type="ECO:0000313" key="3">
    <source>
        <dbReference type="Proteomes" id="UP000017861"/>
    </source>
</evidence>
<proteinExistence type="predicted"/>
<organism evidence="2 3">
    <name type="scientific">Trypanosoma cruzi Dm28c</name>
    <dbReference type="NCBI Taxonomy" id="1416333"/>
    <lineage>
        <taxon>Eukaryota</taxon>
        <taxon>Discoba</taxon>
        <taxon>Euglenozoa</taxon>
        <taxon>Kinetoplastea</taxon>
        <taxon>Metakinetoplastina</taxon>
        <taxon>Trypanosomatida</taxon>
        <taxon>Trypanosomatidae</taxon>
        <taxon>Trypanosoma</taxon>
        <taxon>Schizotrypanum</taxon>
    </lineage>
</organism>
<reference evidence="2 3" key="1">
    <citation type="journal article" date="2014" name="Genome Announc.">
        <title>Trypanosoma cruzi Clone Dm28c Draft Genome Sequence.</title>
        <authorList>
            <person name="Grisard E.C."/>
            <person name="Teixeira S.M."/>
            <person name="de Almeida L.G."/>
            <person name="Stoco P.H."/>
            <person name="Gerber A.L."/>
            <person name="Talavera-Lopez C."/>
            <person name="Lima O.C."/>
            <person name="Andersson B."/>
            <person name="de Vasconcelos A.T."/>
        </authorList>
    </citation>
    <scope>NUCLEOTIDE SEQUENCE [LARGE SCALE GENOMIC DNA]</scope>
    <source>
        <strain evidence="2 3">Dm28c</strain>
    </source>
</reference>
<feature type="compositionally biased region" description="Basic and acidic residues" evidence="1">
    <location>
        <begin position="332"/>
        <end position="345"/>
    </location>
</feature>
<dbReference type="VEuPathDB" id="TriTrypDB:TCDM_05046"/>
<feature type="compositionally biased region" description="Basic and acidic residues" evidence="1">
    <location>
        <begin position="297"/>
        <end position="310"/>
    </location>
</feature>
<comment type="caution">
    <text evidence="2">The sequence shown here is derived from an EMBL/GenBank/DDBJ whole genome shotgun (WGS) entry which is preliminary data.</text>
</comment>